<dbReference type="EMBL" id="JAMDGY010000024">
    <property type="protein sequence ID" value="MDD0990767.1"/>
    <property type="molecule type" value="Genomic_DNA"/>
</dbReference>
<accession>A0ABT5NRH8</accession>
<dbReference type="InterPro" id="IPR016181">
    <property type="entry name" value="Acyl_CoA_acyltransferase"/>
</dbReference>
<proteinExistence type="predicted"/>
<sequence length="307" mass="33844">MNSKASALACPLPSAAPGSAGEITIEALSLDQHWAALEHLLKIEEWPFIRADLEVSHAQDRAFGLVARRNGEIKGFFTAHNFDDIVYLDLMVVEKSERTNVAMAAELWRCARQEIAKHGFRAQVAHCTNDSAPLLRLFGFTTSSSFTLVRREVLGAQRHAAPLAFLDHTALADLVELDAQVFGVRRESWISHLLGQPSTRFVGRYEAGHLTASVCLRTRRDNSLCIDAANSHDFQALVGLLDTVFAGLPDSRFECFVKTDSALHQYFLGNGFVVPEFFTPIGPLDELRLGAEHQVGSAANVYALAWL</sequence>
<keyword evidence="3" id="KW-1185">Reference proteome</keyword>
<dbReference type="PROSITE" id="PS51186">
    <property type="entry name" value="GNAT"/>
    <property type="match status" value="1"/>
</dbReference>
<feature type="domain" description="N-acetyltransferase" evidence="1">
    <location>
        <begin position="23"/>
        <end position="164"/>
    </location>
</feature>
<name>A0ABT5NRH8_9PSED</name>
<dbReference type="Gene3D" id="3.40.630.30">
    <property type="match status" value="1"/>
</dbReference>
<organism evidence="2 3">
    <name type="scientific">Pseudomonas fontis</name>
    <dbReference type="NCBI Taxonomy" id="2942633"/>
    <lineage>
        <taxon>Bacteria</taxon>
        <taxon>Pseudomonadati</taxon>
        <taxon>Pseudomonadota</taxon>
        <taxon>Gammaproteobacteria</taxon>
        <taxon>Pseudomonadales</taxon>
        <taxon>Pseudomonadaceae</taxon>
        <taxon>Pseudomonas</taxon>
    </lineage>
</organism>
<evidence type="ECO:0000313" key="2">
    <source>
        <dbReference type="EMBL" id="MDD0990767.1"/>
    </source>
</evidence>
<dbReference type="InterPro" id="IPR000182">
    <property type="entry name" value="GNAT_dom"/>
</dbReference>
<protein>
    <recommendedName>
        <fullName evidence="1">N-acetyltransferase domain-containing protein</fullName>
    </recommendedName>
</protein>
<dbReference type="Proteomes" id="UP001148203">
    <property type="component" value="Unassembled WGS sequence"/>
</dbReference>
<evidence type="ECO:0000313" key="3">
    <source>
        <dbReference type="Proteomes" id="UP001148203"/>
    </source>
</evidence>
<comment type="caution">
    <text evidence="2">The sequence shown here is derived from an EMBL/GenBank/DDBJ whole genome shotgun (WGS) entry which is preliminary data.</text>
</comment>
<evidence type="ECO:0000259" key="1">
    <source>
        <dbReference type="PROSITE" id="PS51186"/>
    </source>
</evidence>
<dbReference type="RefSeq" id="WP_273913089.1">
    <property type="nucleotide sequence ID" value="NZ_JAMDGX010000074.1"/>
</dbReference>
<gene>
    <name evidence="2" type="ORF">M5G11_09485</name>
</gene>
<reference evidence="2 3" key="1">
    <citation type="submission" date="2022-05" db="EMBL/GenBank/DDBJ databases">
        <title>Novel Pseudomonas spp. Isolated from a Rainbow Trout Aquaculture Facility.</title>
        <authorList>
            <person name="Testerman T."/>
            <person name="Graf J."/>
        </authorList>
    </citation>
    <scope>NUCLEOTIDE SEQUENCE [LARGE SCALE GENOMIC DNA]</scope>
    <source>
        <strain evidence="2 3">ID681</strain>
    </source>
</reference>
<dbReference type="SUPFAM" id="SSF55729">
    <property type="entry name" value="Acyl-CoA N-acyltransferases (Nat)"/>
    <property type="match status" value="1"/>
</dbReference>